<dbReference type="EMBL" id="JAGMUX010000001">
    <property type="protein sequence ID" value="KAH7269073.1"/>
    <property type="molecule type" value="Genomic_DNA"/>
</dbReference>
<gene>
    <name evidence="1" type="ORF">BKA55DRAFT_531742</name>
</gene>
<keyword evidence="2" id="KW-1185">Reference proteome</keyword>
<comment type="caution">
    <text evidence="1">The sequence shown here is derived from an EMBL/GenBank/DDBJ whole genome shotgun (WGS) entry which is preliminary data.</text>
</comment>
<dbReference type="GeneID" id="70219203"/>
<name>A0A9P9KVD0_FUSRE</name>
<protein>
    <submittedName>
        <fullName evidence="1">Uncharacterized protein</fullName>
    </submittedName>
</protein>
<dbReference type="OrthoDB" id="3538597at2759"/>
<dbReference type="AlphaFoldDB" id="A0A9P9KVD0"/>
<evidence type="ECO:0000313" key="2">
    <source>
        <dbReference type="Proteomes" id="UP000720189"/>
    </source>
</evidence>
<evidence type="ECO:0000313" key="1">
    <source>
        <dbReference type="EMBL" id="KAH7269073.1"/>
    </source>
</evidence>
<accession>A0A9P9KVD0</accession>
<organism evidence="1 2">
    <name type="scientific">Fusarium redolens</name>
    <dbReference type="NCBI Taxonomy" id="48865"/>
    <lineage>
        <taxon>Eukaryota</taxon>
        <taxon>Fungi</taxon>
        <taxon>Dikarya</taxon>
        <taxon>Ascomycota</taxon>
        <taxon>Pezizomycotina</taxon>
        <taxon>Sordariomycetes</taxon>
        <taxon>Hypocreomycetidae</taxon>
        <taxon>Hypocreales</taxon>
        <taxon>Nectriaceae</taxon>
        <taxon>Fusarium</taxon>
        <taxon>Fusarium redolens species complex</taxon>
    </lineage>
</organism>
<sequence>MPSQDQGISPLFDDRAEEAIQYSPGLLAQLPKHEERPDRVWGLRDTKRFARLLQSNQNIRSSLARAADKDGDWNAGPLVWFLAYKDEQWRVQAAYVDEQNGKISYARDIYREGIARSLYKLAASDSTSLVQDEDIFSFAGNVADWISANPDTRESGRRPAYEDPLHDFYCKDGVVRDARFICKQLVGIMITAENLDEFLGSGKTDTETRQLTASLLDSIEDSFQVKGSVLNELELSWTGFDKSLPEMPHPEETFLVVVTSRFYLNNHWGQVRELTYVAVCSHGHIAGRIWRLVGEVSEG</sequence>
<dbReference type="Proteomes" id="UP000720189">
    <property type="component" value="Unassembled WGS sequence"/>
</dbReference>
<proteinExistence type="predicted"/>
<reference evidence="1" key="1">
    <citation type="journal article" date="2021" name="Nat. Commun.">
        <title>Genetic determinants of endophytism in the Arabidopsis root mycobiome.</title>
        <authorList>
            <person name="Mesny F."/>
            <person name="Miyauchi S."/>
            <person name="Thiergart T."/>
            <person name="Pickel B."/>
            <person name="Atanasova L."/>
            <person name="Karlsson M."/>
            <person name="Huettel B."/>
            <person name="Barry K.W."/>
            <person name="Haridas S."/>
            <person name="Chen C."/>
            <person name="Bauer D."/>
            <person name="Andreopoulos W."/>
            <person name="Pangilinan J."/>
            <person name="LaButti K."/>
            <person name="Riley R."/>
            <person name="Lipzen A."/>
            <person name="Clum A."/>
            <person name="Drula E."/>
            <person name="Henrissat B."/>
            <person name="Kohler A."/>
            <person name="Grigoriev I.V."/>
            <person name="Martin F.M."/>
            <person name="Hacquard S."/>
        </authorList>
    </citation>
    <scope>NUCLEOTIDE SEQUENCE</scope>
    <source>
        <strain evidence="1">MPI-CAGE-AT-0023</strain>
    </source>
</reference>
<dbReference type="RefSeq" id="XP_046055841.1">
    <property type="nucleotide sequence ID" value="XM_046189249.1"/>
</dbReference>